<protein>
    <recommendedName>
        <fullName evidence="3">ComC/BlpC family peptide pheromone/bacteriocin</fullName>
    </recommendedName>
</protein>
<dbReference type="RefSeq" id="WP_010492355.1">
    <property type="nucleotide sequence ID" value="NZ_AZCT01000012.1"/>
</dbReference>
<reference evidence="1 2" key="1">
    <citation type="journal article" date="2015" name="Genome Announc.">
        <title>Expanding the biotechnology potential of lactobacilli through comparative genomics of 213 strains and associated genera.</title>
        <authorList>
            <person name="Sun Z."/>
            <person name="Harris H.M."/>
            <person name="McCann A."/>
            <person name="Guo C."/>
            <person name="Argimon S."/>
            <person name="Zhang W."/>
            <person name="Yang X."/>
            <person name="Jeffery I.B."/>
            <person name="Cooney J.C."/>
            <person name="Kagawa T.F."/>
            <person name="Liu W."/>
            <person name="Song Y."/>
            <person name="Salvetti E."/>
            <person name="Wrobel A."/>
            <person name="Rasinkangas P."/>
            <person name="Parkhill J."/>
            <person name="Rea M.C."/>
            <person name="O'Sullivan O."/>
            <person name="Ritari J."/>
            <person name="Douillard F.P."/>
            <person name="Paul Ross R."/>
            <person name="Yang R."/>
            <person name="Briner A.E."/>
            <person name="Felis G.E."/>
            <person name="de Vos W.M."/>
            <person name="Barrangou R."/>
            <person name="Klaenhammer T.R."/>
            <person name="Caufield P.W."/>
            <person name="Cui Y."/>
            <person name="Zhang H."/>
            <person name="O'Toole P.W."/>
        </authorList>
    </citation>
    <scope>NUCLEOTIDE SEQUENCE [LARGE SCALE GENOMIC DNA]</scope>
    <source>
        <strain evidence="1 2">DSM 20178</strain>
    </source>
</reference>
<dbReference type="Proteomes" id="UP000051984">
    <property type="component" value="Unassembled WGS sequence"/>
</dbReference>
<comment type="caution">
    <text evidence="1">The sequence shown here is derived from an EMBL/GenBank/DDBJ whole genome shotgun (WGS) entry which is preliminary data.</text>
</comment>
<evidence type="ECO:0000313" key="2">
    <source>
        <dbReference type="Proteomes" id="UP000051984"/>
    </source>
</evidence>
<sequence length="65" mass="7131">MQQFVTLDDSRLERISGGGTDNFWTYIGMGLGAIARSWAQGGFVAPAMSLSIDVLNELKRKENLP</sequence>
<accession>A0A0R1EY64</accession>
<gene>
    <name evidence="1" type="ORF">FD51_GL000767</name>
</gene>
<organism evidence="1 2">
    <name type="scientific">Lacticaseibacillus zeae DSM 20178 = KCTC 3804</name>
    <dbReference type="NCBI Taxonomy" id="1423816"/>
    <lineage>
        <taxon>Bacteria</taxon>
        <taxon>Bacillati</taxon>
        <taxon>Bacillota</taxon>
        <taxon>Bacilli</taxon>
        <taxon>Lactobacillales</taxon>
        <taxon>Lactobacillaceae</taxon>
        <taxon>Lacticaseibacillus</taxon>
    </lineage>
</organism>
<dbReference type="AlphaFoldDB" id="A0A0R1EY64"/>
<evidence type="ECO:0008006" key="3">
    <source>
        <dbReference type="Google" id="ProtNLM"/>
    </source>
</evidence>
<dbReference type="EMBL" id="AZCT01000012">
    <property type="protein sequence ID" value="KRK11978.1"/>
    <property type="molecule type" value="Genomic_DNA"/>
</dbReference>
<proteinExistence type="predicted"/>
<evidence type="ECO:0000313" key="1">
    <source>
        <dbReference type="EMBL" id="KRK11978.1"/>
    </source>
</evidence>
<name>A0A0R1EY64_LACZE</name>
<dbReference type="PATRIC" id="fig|1423816.3.peg.777"/>